<organism evidence="2 3">
    <name type="scientific">Lichtheimia ornata</name>
    <dbReference type="NCBI Taxonomy" id="688661"/>
    <lineage>
        <taxon>Eukaryota</taxon>
        <taxon>Fungi</taxon>
        <taxon>Fungi incertae sedis</taxon>
        <taxon>Mucoromycota</taxon>
        <taxon>Mucoromycotina</taxon>
        <taxon>Mucoromycetes</taxon>
        <taxon>Mucorales</taxon>
        <taxon>Lichtheimiaceae</taxon>
        <taxon>Lichtheimia</taxon>
    </lineage>
</organism>
<reference evidence="2 3" key="1">
    <citation type="submission" date="2023-03" db="EMBL/GenBank/DDBJ databases">
        <title>Genome sequence of Lichtheimia ornata CBS 291.66.</title>
        <authorList>
            <person name="Mohabir J.T."/>
            <person name="Shea T.P."/>
            <person name="Kurbessoian T."/>
            <person name="Berby B."/>
            <person name="Fontaine J."/>
            <person name="Livny J."/>
            <person name="Gnirke A."/>
            <person name="Stajich J.E."/>
            <person name="Cuomo C.A."/>
        </authorList>
    </citation>
    <scope>NUCLEOTIDE SEQUENCE [LARGE SCALE GENOMIC DNA]</scope>
    <source>
        <strain evidence="2">CBS 291.66</strain>
    </source>
</reference>
<dbReference type="Proteomes" id="UP001234581">
    <property type="component" value="Unassembled WGS sequence"/>
</dbReference>
<dbReference type="GeneID" id="83219344"/>
<dbReference type="EMBL" id="JARTCD010000105">
    <property type="protein sequence ID" value="KAJ8652420.1"/>
    <property type="molecule type" value="Genomic_DNA"/>
</dbReference>
<dbReference type="RefSeq" id="XP_058337334.1">
    <property type="nucleotide sequence ID" value="XM_058491905.1"/>
</dbReference>
<proteinExistence type="predicted"/>
<name>A0AAD7USI0_9FUNG</name>
<sequence>MVNRSAAIVDDDVDDGLPSKSQYRRRPLRTFGADYTGLAHTRDDALEQNEEGEFDDTHTPPNVPACGAQEYATFMQAIQPSLDRNAKIPSNTFCPLSEAIITIPTS</sequence>
<dbReference type="AlphaFoldDB" id="A0AAD7USI0"/>
<accession>A0AAD7USI0</accession>
<protein>
    <submittedName>
        <fullName evidence="2">Uncharacterized protein</fullName>
    </submittedName>
</protein>
<comment type="caution">
    <text evidence="2">The sequence shown here is derived from an EMBL/GenBank/DDBJ whole genome shotgun (WGS) entry which is preliminary data.</text>
</comment>
<feature type="region of interest" description="Disordered" evidence="1">
    <location>
        <begin position="1"/>
        <end position="25"/>
    </location>
</feature>
<gene>
    <name evidence="2" type="ORF">O0I10_011948</name>
</gene>
<evidence type="ECO:0000313" key="3">
    <source>
        <dbReference type="Proteomes" id="UP001234581"/>
    </source>
</evidence>
<evidence type="ECO:0000313" key="2">
    <source>
        <dbReference type="EMBL" id="KAJ8652420.1"/>
    </source>
</evidence>
<keyword evidence="3" id="KW-1185">Reference proteome</keyword>
<evidence type="ECO:0000256" key="1">
    <source>
        <dbReference type="SAM" id="MobiDB-lite"/>
    </source>
</evidence>